<feature type="domain" description="SRCR" evidence="14">
    <location>
        <begin position="470"/>
        <end position="565"/>
    </location>
</feature>
<dbReference type="AlphaFoldDB" id="A0AAV1EYB6"/>
<evidence type="ECO:0000256" key="8">
    <source>
        <dbReference type="ARBA" id="ARBA00023136"/>
    </source>
</evidence>
<feature type="region of interest" description="Disordered" evidence="13">
    <location>
        <begin position="1"/>
        <end position="20"/>
    </location>
</feature>
<keyword evidence="9 12" id="KW-1015">Disulfide bond</keyword>
<feature type="disulfide bond" evidence="12">
    <location>
        <begin position="94"/>
        <end position="104"/>
    </location>
</feature>
<dbReference type="SMART" id="SM00202">
    <property type="entry name" value="SR"/>
    <property type="match status" value="5"/>
</dbReference>
<dbReference type="Pfam" id="PF00530">
    <property type="entry name" value="SRCR"/>
    <property type="match status" value="4"/>
</dbReference>
<evidence type="ECO:0000256" key="4">
    <source>
        <dbReference type="ARBA" id="ARBA00022692"/>
    </source>
</evidence>
<evidence type="ECO:0000256" key="10">
    <source>
        <dbReference type="ARBA" id="ARBA00023180"/>
    </source>
</evidence>
<dbReference type="SUPFAM" id="SSF56487">
    <property type="entry name" value="SRCR-like"/>
    <property type="match status" value="5"/>
</dbReference>
<protein>
    <submittedName>
        <fullName evidence="16">Scavenger receptor cysteine-rich type 1 protein M130-like</fullName>
    </submittedName>
</protein>
<dbReference type="FunFam" id="3.10.250.10:FF:000016">
    <property type="entry name" value="Scavenger receptor cysteine-rich protein type 12"/>
    <property type="match status" value="1"/>
</dbReference>
<proteinExistence type="predicted"/>
<dbReference type="Gene3D" id="2.60.40.10">
    <property type="entry name" value="Immunoglobulins"/>
    <property type="match status" value="1"/>
</dbReference>
<dbReference type="PROSITE" id="PS50835">
    <property type="entry name" value="IG_LIKE"/>
    <property type="match status" value="1"/>
</dbReference>
<evidence type="ECO:0000256" key="7">
    <source>
        <dbReference type="ARBA" id="ARBA00022989"/>
    </source>
</evidence>
<feature type="domain" description="SRCR" evidence="14">
    <location>
        <begin position="255"/>
        <end position="359"/>
    </location>
</feature>
<dbReference type="PANTHER" id="PTHR19331:SF22">
    <property type="entry name" value="DELETED IN MALIGNANT BRAIN TUMORS 1 PROTEIN"/>
    <property type="match status" value="1"/>
</dbReference>
<dbReference type="GO" id="GO:0016020">
    <property type="term" value="C:membrane"/>
    <property type="evidence" value="ECO:0007669"/>
    <property type="project" value="UniProtKB-SubCell"/>
</dbReference>
<feature type="disulfide bond" evidence="12">
    <location>
        <begin position="538"/>
        <end position="548"/>
    </location>
</feature>
<dbReference type="SUPFAM" id="SSF48726">
    <property type="entry name" value="Immunoglobulin"/>
    <property type="match status" value="1"/>
</dbReference>
<dbReference type="InterPro" id="IPR007110">
    <property type="entry name" value="Ig-like_dom"/>
</dbReference>
<evidence type="ECO:0000313" key="17">
    <source>
        <dbReference type="Proteomes" id="UP001178508"/>
    </source>
</evidence>
<keyword evidence="6" id="KW-0677">Repeat</keyword>
<keyword evidence="11" id="KW-0393">Immunoglobulin domain</keyword>
<feature type="disulfide bond" evidence="12">
    <location>
        <begin position="762"/>
        <end position="772"/>
    </location>
</feature>
<name>A0AAV1EYB6_XYRNO</name>
<comment type="caution">
    <text evidence="12">Lacks conserved residue(s) required for the propagation of feature annotation.</text>
</comment>
<keyword evidence="8" id="KW-0472">Membrane</keyword>
<feature type="domain" description="Ig-like" evidence="15">
    <location>
        <begin position="571"/>
        <end position="678"/>
    </location>
</feature>
<comment type="subcellular location">
    <subcellularLocation>
        <location evidence="1">Membrane</location>
        <topology evidence="1">Single-pass membrane protein</topology>
    </subcellularLocation>
    <subcellularLocation>
        <location evidence="2">Secreted</location>
    </subcellularLocation>
</comment>
<keyword evidence="5" id="KW-0732">Signal</keyword>
<dbReference type="InterPro" id="IPR036179">
    <property type="entry name" value="Ig-like_dom_sf"/>
</dbReference>
<evidence type="ECO:0000256" key="13">
    <source>
        <dbReference type="SAM" id="MobiDB-lite"/>
    </source>
</evidence>
<dbReference type="InterPro" id="IPR013783">
    <property type="entry name" value="Ig-like_fold"/>
</dbReference>
<sequence length="800" mass="89406">MIEISGAQSDEIAPTQSAEPIDARLVDGDSSCSGRLEMMNEGEWRPLTIRFLEGEFNIMYGEVACRQMGCGSAVSITQIINDTKRPVWEASFACRGSEPTLKDCRSKDTDVAKKEASAFSLQVVCSGRIKVRSHEGWIPVCEEGFNLETQKILCRELGCEPPETMRKNPRQAPTLLSKSFQCKGNESRLEECPSSVRSACRPVNIVCHEKNDIRLTGGENTCTGTLEGKNDGEWRPLYNPWGYIDNNFIDEAYKFRLVKGRETCSGKLEVRSGQSWVPVCDSYFTLEDALVTCRDLSCGFAKGFIGNGSDFSLENTASPLSPVFNCAGTEEQLTDCPSTAINATKEELSRCSNTHVICMARLPPPVIKVYTLPDDDSKNTPHIFRGHRFAISCSSSIIYSILSFRLKSRIYSEEPSEQSQTPVDGEAIFFSTAEDIDSGTYQCDYDLVLRPNVFSRMKDFTVFVKDNNYLRLLSENSRCVGRLELTFQGESRPVSHRQSWSLKEANVVCRQLKCGSAVSTRKNESTEIVPAWRFYSDCDGSERALMDCGTVREWPSFSTVEVLCSDVLLLPNISFFSMMSKRSDNQQQQQQQQQQTASLYRGYSFTFTCSVKPQYPGGHFTLVFTSSNQTTKITKPAVNHSAHFTFDVADKTHRGNYSCVYQNYIFNHNFSSESLSFSVDLEDHIDVMLNDGVLREDDSEPCAGRLFVYHDNKQMPLSAEFTAWDLKHASVVCRQLGCGSAVSTTGVKLPKKVLMARLYSDCDGSESALLDCGTVLPWFSSTAVEVVCTGHNQELEKLRT</sequence>
<keyword evidence="3" id="KW-0964">Secreted</keyword>
<evidence type="ECO:0000256" key="12">
    <source>
        <dbReference type="PROSITE-ProRule" id="PRU00196"/>
    </source>
</evidence>
<feature type="domain" description="SRCR" evidence="14">
    <location>
        <begin position="687"/>
        <end position="789"/>
    </location>
</feature>
<dbReference type="PANTHER" id="PTHR19331">
    <property type="entry name" value="SCAVENGER RECEPTOR DOMAIN-CONTAINING"/>
    <property type="match status" value="1"/>
</dbReference>
<organism evidence="16 17">
    <name type="scientific">Xyrichtys novacula</name>
    <name type="common">Pearly razorfish</name>
    <name type="synonym">Hemipteronotus novacula</name>
    <dbReference type="NCBI Taxonomy" id="13765"/>
    <lineage>
        <taxon>Eukaryota</taxon>
        <taxon>Metazoa</taxon>
        <taxon>Chordata</taxon>
        <taxon>Craniata</taxon>
        <taxon>Vertebrata</taxon>
        <taxon>Euteleostomi</taxon>
        <taxon>Actinopterygii</taxon>
        <taxon>Neopterygii</taxon>
        <taxon>Teleostei</taxon>
        <taxon>Neoteleostei</taxon>
        <taxon>Acanthomorphata</taxon>
        <taxon>Eupercaria</taxon>
        <taxon>Labriformes</taxon>
        <taxon>Labridae</taxon>
        <taxon>Xyrichtys</taxon>
    </lineage>
</organism>
<keyword evidence="10" id="KW-0325">Glycoprotein</keyword>
<accession>A0AAV1EYB6</accession>
<dbReference type="PRINTS" id="PR00258">
    <property type="entry name" value="SPERACTRCPTR"/>
</dbReference>
<keyword evidence="17" id="KW-1185">Reference proteome</keyword>
<reference evidence="16" key="1">
    <citation type="submission" date="2023-08" db="EMBL/GenBank/DDBJ databases">
        <authorList>
            <person name="Alioto T."/>
            <person name="Alioto T."/>
            <person name="Gomez Garrido J."/>
        </authorList>
    </citation>
    <scope>NUCLEOTIDE SEQUENCE</scope>
</reference>
<keyword evidence="7" id="KW-1133">Transmembrane helix</keyword>
<evidence type="ECO:0000313" key="16">
    <source>
        <dbReference type="EMBL" id="CAJ1053857.1"/>
    </source>
</evidence>
<evidence type="ECO:0000256" key="3">
    <source>
        <dbReference type="ARBA" id="ARBA00022525"/>
    </source>
</evidence>
<dbReference type="InterPro" id="IPR013151">
    <property type="entry name" value="Immunoglobulin_dom"/>
</dbReference>
<evidence type="ECO:0000256" key="9">
    <source>
        <dbReference type="ARBA" id="ARBA00023157"/>
    </source>
</evidence>
<feature type="domain" description="SRCR" evidence="14">
    <location>
        <begin position="213"/>
        <end position="244"/>
    </location>
</feature>
<feature type="disulfide bond" evidence="12">
    <location>
        <begin position="326"/>
        <end position="336"/>
    </location>
</feature>
<dbReference type="Gene3D" id="3.10.250.10">
    <property type="entry name" value="SRCR-like domain"/>
    <property type="match status" value="5"/>
</dbReference>
<dbReference type="InterPro" id="IPR001190">
    <property type="entry name" value="SRCR"/>
</dbReference>
<evidence type="ECO:0000256" key="6">
    <source>
        <dbReference type="ARBA" id="ARBA00022737"/>
    </source>
</evidence>
<feature type="domain" description="SRCR" evidence="14">
    <location>
        <begin position="125"/>
        <end position="208"/>
    </location>
</feature>
<dbReference type="EMBL" id="OY660866">
    <property type="protein sequence ID" value="CAJ1053857.1"/>
    <property type="molecule type" value="Genomic_DNA"/>
</dbReference>
<evidence type="ECO:0000256" key="1">
    <source>
        <dbReference type="ARBA" id="ARBA00004167"/>
    </source>
</evidence>
<feature type="domain" description="SRCR" evidence="14">
    <location>
        <begin position="23"/>
        <end position="126"/>
    </location>
</feature>
<evidence type="ECO:0000256" key="2">
    <source>
        <dbReference type="ARBA" id="ARBA00004613"/>
    </source>
</evidence>
<evidence type="ECO:0000259" key="15">
    <source>
        <dbReference type="PROSITE" id="PS50835"/>
    </source>
</evidence>
<dbReference type="Proteomes" id="UP001178508">
    <property type="component" value="Chromosome 3"/>
</dbReference>
<gene>
    <name evidence="16" type="ORF">XNOV1_A030809</name>
</gene>
<keyword evidence="16" id="KW-0675">Receptor</keyword>
<evidence type="ECO:0000256" key="5">
    <source>
        <dbReference type="ARBA" id="ARBA00022729"/>
    </source>
</evidence>
<evidence type="ECO:0000259" key="14">
    <source>
        <dbReference type="PROSITE" id="PS50287"/>
    </source>
</evidence>
<dbReference type="PROSITE" id="PS50287">
    <property type="entry name" value="SRCR_2"/>
    <property type="match status" value="6"/>
</dbReference>
<keyword evidence="4" id="KW-0812">Transmembrane</keyword>
<feature type="disulfide bond" evidence="12">
    <location>
        <begin position="182"/>
        <end position="192"/>
    </location>
</feature>
<dbReference type="InterPro" id="IPR036772">
    <property type="entry name" value="SRCR-like_dom_sf"/>
</dbReference>
<dbReference type="Pfam" id="PF00047">
    <property type="entry name" value="ig"/>
    <property type="match status" value="1"/>
</dbReference>
<evidence type="ECO:0000256" key="11">
    <source>
        <dbReference type="ARBA" id="ARBA00023319"/>
    </source>
</evidence>